<dbReference type="Proteomes" id="UP001158049">
    <property type="component" value="Unassembled WGS sequence"/>
</dbReference>
<dbReference type="RefSeq" id="WP_283441668.1">
    <property type="nucleotide sequence ID" value="NZ_FXUL01000004.1"/>
</dbReference>
<comment type="caution">
    <text evidence="1">The sequence shown here is derived from an EMBL/GenBank/DDBJ whole genome shotgun (WGS) entry which is preliminary data.</text>
</comment>
<evidence type="ECO:0000313" key="2">
    <source>
        <dbReference type="Proteomes" id="UP001158049"/>
    </source>
</evidence>
<evidence type="ECO:0008006" key="3">
    <source>
        <dbReference type="Google" id="ProtNLM"/>
    </source>
</evidence>
<reference evidence="1 2" key="1">
    <citation type="submission" date="2017-05" db="EMBL/GenBank/DDBJ databases">
        <authorList>
            <person name="Varghese N."/>
            <person name="Submissions S."/>
        </authorList>
    </citation>
    <scope>NUCLEOTIDE SEQUENCE [LARGE SCALE GENOMIC DNA]</scope>
    <source>
        <strain evidence="1 2">DSM 26001</strain>
    </source>
</reference>
<dbReference type="InterPro" id="IPR021482">
    <property type="entry name" value="DUF3135"/>
</dbReference>
<keyword evidence="2" id="KW-1185">Reference proteome</keyword>
<sequence length="108" mass="12063">MNTDAKLPDFDTLSRLYKEDPAAFESFRRHLLQQAVDEAPQRHRPALEELLLCIEANRQRAATPADAAIGAFQMMRQSVGQLNAAWQLGLQSLAQLQADALMMKLRAG</sequence>
<accession>A0ABY1Q283</accession>
<dbReference type="Pfam" id="PF11333">
    <property type="entry name" value="DUF3135"/>
    <property type="match status" value="1"/>
</dbReference>
<protein>
    <recommendedName>
        <fullName evidence="3">DUF3135 domain-containing protein</fullName>
    </recommendedName>
</protein>
<proteinExistence type="predicted"/>
<gene>
    <name evidence="1" type="ORF">SAMN06295970_104100</name>
</gene>
<name>A0ABY1Q283_9BURK</name>
<dbReference type="EMBL" id="FXUL01000004">
    <property type="protein sequence ID" value="SMP54918.1"/>
    <property type="molecule type" value="Genomic_DNA"/>
</dbReference>
<evidence type="ECO:0000313" key="1">
    <source>
        <dbReference type="EMBL" id="SMP54918.1"/>
    </source>
</evidence>
<organism evidence="1 2">
    <name type="scientific">Noviherbaspirillum suwonense</name>
    <dbReference type="NCBI Taxonomy" id="1224511"/>
    <lineage>
        <taxon>Bacteria</taxon>
        <taxon>Pseudomonadati</taxon>
        <taxon>Pseudomonadota</taxon>
        <taxon>Betaproteobacteria</taxon>
        <taxon>Burkholderiales</taxon>
        <taxon>Oxalobacteraceae</taxon>
        <taxon>Noviherbaspirillum</taxon>
    </lineage>
</organism>